<name>A0A172ZF81_9BACL</name>
<dbReference type="SUPFAM" id="SSF54736">
    <property type="entry name" value="ClpS-like"/>
    <property type="match status" value="1"/>
</dbReference>
<feature type="region of interest" description="Disordered" evidence="1">
    <location>
        <begin position="37"/>
        <end position="56"/>
    </location>
</feature>
<dbReference type="AlphaFoldDB" id="A0A172ZF81"/>
<dbReference type="Pfam" id="PF00542">
    <property type="entry name" value="Ribosomal_L12"/>
    <property type="match status" value="1"/>
</dbReference>
<dbReference type="RefSeq" id="WP_060534065.1">
    <property type="nucleotide sequence ID" value="NZ_CP013023.1"/>
</dbReference>
<dbReference type="STRING" id="1616788.AR543_10080"/>
<dbReference type="GO" id="GO:0006412">
    <property type="term" value="P:translation"/>
    <property type="evidence" value="ECO:0007669"/>
    <property type="project" value="InterPro"/>
</dbReference>
<dbReference type="InterPro" id="IPR013823">
    <property type="entry name" value="Ribosomal_bL12_C"/>
</dbReference>
<dbReference type="InterPro" id="IPR014719">
    <property type="entry name" value="Ribosomal_bL12_C/ClpS-like"/>
</dbReference>
<reference evidence="4" key="1">
    <citation type="submission" date="2015-10" db="EMBL/GenBank/DDBJ databases">
        <title>Genome of Paenibacillus bovis sp. nov.</title>
        <authorList>
            <person name="Wu Z."/>
            <person name="Gao C."/>
            <person name="Liu Z."/>
            <person name="Zheng H."/>
        </authorList>
    </citation>
    <scope>NUCLEOTIDE SEQUENCE [LARGE SCALE GENOMIC DNA]</scope>
    <source>
        <strain evidence="4">BD3526</strain>
    </source>
</reference>
<feature type="domain" description="Large ribosomal subunit protein bL12 C-terminal" evidence="2">
    <location>
        <begin position="74"/>
        <end position="101"/>
    </location>
</feature>
<sequence length="106" mass="11908">MEWIAVIALLLALLLWFRVISLQRQMNELRMDMNRIPSPPSAPVRQTSFPANSVLPPGSDSAELENRLRQLIAAGQKIQAIKELREARGLGLKEAKDYVDLLEAQS</sequence>
<dbReference type="GO" id="GO:0003735">
    <property type="term" value="F:structural constituent of ribosome"/>
    <property type="evidence" value="ECO:0007669"/>
    <property type="project" value="InterPro"/>
</dbReference>
<evidence type="ECO:0000313" key="4">
    <source>
        <dbReference type="Proteomes" id="UP000078148"/>
    </source>
</evidence>
<dbReference type="KEGG" id="pbv:AR543_10080"/>
<evidence type="ECO:0000313" key="3">
    <source>
        <dbReference type="EMBL" id="ANF96314.1"/>
    </source>
</evidence>
<evidence type="ECO:0000259" key="2">
    <source>
        <dbReference type="Pfam" id="PF00542"/>
    </source>
</evidence>
<keyword evidence="4" id="KW-1185">Reference proteome</keyword>
<reference evidence="3 4" key="2">
    <citation type="journal article" date="2016" name="Int. J. Syst. Evol. Microbiol.">
        <title>Paenibacillus bovis sp. nov., isolated from raw yak (Bos grunniens) milk.</title>
        <authorList>
            <person name="Gao C."/>
            <person name="Han J."/>
            <person name="Liu Z."/>
            <person name="Xu X."/>
            <person name="Hang F."/>
            <person name="Wu Z."/>
        </authorList>
    </citation>
    <scope>NUCLEOTIDE SEQUENCE [LARGE SCALE GENOMIC DNA]</scope>
    <source>
        <strain evidence="3 4">BD3526</strain>
    </source>
</reference>
<evidence type="ECO:0000256" key="1">
    <source>
        <dbReference type="SAM" id="MobiDB-lite"/>
    </source>
</evidence>
<dbReference type="OrthoDB" id="2157431at2"/>
<organism evidence="3 4">
    <name type="scientific">Paenibacillus bovis</name>
    <dbReference type="NCBI Taxonomy" id="1616788"/>
    <lineage>
        <taxon>Bacteria</taxon>
        <taxon>Bacillati</taxon>
        <taxon>Bacillota</taxon>
        <taxon>Bacilli</taxon>
        <taxon>Bacillales</taxon>
        <taxon>Paenibacillaceae</taxon>
        <taxon>Paenibacillus</taxon>
    </lineage>
</organism>
<dbReference type="EMBL" id="CP013023">
    <property type="protein sequence ID" value="ANF96314.1"/>
    <property type="molecule type" value="Genomic_DNA"/>
</dbReference>
<gene>
    <name evidence="3" type="ORF">AR543_10080</name>
</gene>
<proteinExistence type="predicted"/>
<dbReference type="Gene3D" id="3.30.1390.10">
    <property type="match status" value="1"/>
</dbReference>
<protein>
    <recommendedName>
        <fullName evidence="2">Large ribosomal subunit protein bL12 C-terminal domain-containing protein</fullName>
    </recommendedName>
</protein>
<accession>A0A172ZF81</accession>
<dbReference type="Proteomes" id="UP000078148">
    <property type="component" value="Chromosome"/>
</dbReference>